<dbReference type="NCBIfam" id="TIGR01411">
    <property type="entry name" value="tatAE"/>
    <property type="match status" value="1"/>
</dbReference>
<comment type="function">
    <text evidence="9">Part of the twin-arginine translocation (Tat) system that transports large folded proteins containing a characteristic twin-arginine motif in their signal peptide across membranes. TatA could form the protein-conducting channel of the Tat system.</text>
</comment>
<dbReference type="EMBL" id="LUKE01000003">
    <property type="protein sequence ID" value="KYG63691.1"/>
    <property type="molecule type" value="Genomic_DNA"/>
</dbReference>
<dbReference type="Pfam" id="PF02416">
    <property type="entry name" value="TatA_B_E"/>
    <property type="match status" value="1"/>
</dbReference>
<keyword evidence="5 9" id="KW-0653">Protein transport</keyword>
<accession>A0A150WJJ4</accession>
<evidence type="ECO:0000256" key="6">
    <source>
        <dbReference type="ARBA" id="ARBA00022989"/>
    </source>
</evidence>
<evidence type="ECO:0000256" key="10">
    <source>
        <dbReference type="SAM" id="MobiDB-lite"/>
    </source>
</evidence>
<evidence type="ECO:0000313" key="12">
    <source>
        <dbReference type="Proteomes" id="UP000075320"/>
    </source>
</evidence>
<dbReference type="GO" id="GO:0033281">
    <property type="term" value="C:TAT protein transport complex"/>
    <property type="evidence" value="ECO:0007669"/>
    <property type="project" value="UniProtKB-UniRule"/>
</dbReference>
<feature type="compositionally biased region" description="Low complexity" evidence="10">
    <location>
        <begin position="63"/>
        <end position="72"/>
    </location>
</feature>
<evidence type="ECO:0000313" key="11">
    <source>
        <dbReference type="EMBL" id="KYG63691.1"/>
    </source>
</evidence>
<keyword evidence="8 9" id="KW-0472">Membrane</keyword>
<name>A0A150WJJ4_BDEBC</name>
<gene>
    <name evidence="9" type="primary">tatA</name>
    <name evidence="11" type="ORF">AZI86_12745</name>
</gene>
<dbReference type="GO" id="GO:0043953">
    <property type="term" value="P:protein transport by the Tat complex"/>
    <property type="evidence" value="ECO:0007669"/>
    <property type="project" value="UniProtKB-UniRule"/>
</dbReference>
<keyword evidence="12" id="KW-1185">Reference proteome</keyword>
<evidence type="ECO:0000256" key="1">
    <source>
        <dbReference type="ARBA" id="ARBA00004162"/>
    </source>
</evidence>
<evidence type="ECO:0000256" key="9">
    <source>
        <dbReference type="HAMAP-Rule" id="MF_00236"/>
    </source>
</evidence>
<evidence type="ECO:0000256" key="3">
    <source>
        <dbReference type="ARBA" id="ARBA00022475"/>
    </source>
</evidence>
<evidence type="ECO:0000256" key="7">
    <source>
        <dbReference type="ARBA" id="ARBA00023010"/>
    </source>
</evidence>
<organism evidence="11 12">
    <name type="scientific">Bdellovibrio bacteriovorus</name>
    <dbReference type="NCBI Taxonomy" id="959"/>
    <lineage>
        <taxon>Bacteria</taxon>
        <taxon>Pseudomonadati</taxon>
        <taxon>Bdellovibrionota</taxon>
        <taxon>Bdellovibrionia</taxon>
        <taxon>Bdellovibrionales</taxon>
        <taxon>Pseudobdellovibrionaceae</taxon>
        <taxon>Bdellovibrio</taxon>
    </lineage>
</organism>
<dbReference type="Proteomes" id="UP000075320">
    <property type="component" value="Unassembled WGS sequence"/>
</dbReference>
<keyword evidence="4 9" id="KW-0812">Transmembrane</keyword>
<dbReference type="PANTHER" id="PTHR42982:SF1">
    <property type="entry name" value="SEC-INDEPENDENT PROTEIN TRANSLOCASE PROTEIN TATA"/>
    <property type="match status" value="1"/>
</dbReference>
<feature type="region of interest" description="Disordered" evidence="10">
    <location>
        <begin position="57"/>
        <end position="79"/>
    </location>
</feature>
<sequence>MGEFSITHLLLLAIIALIFFGPSRLPQLGQGLGKAIRGFKQGLTEIDVDAKDIHDNHDQVSHKQNAQNQAQKQSEKQNS</sequence>
<dbReference type="Gene3D" id="1.20.5.3310">
    <property type="match status" value="1"/>
</dbReference>
<keyword evidence="7 9" id="KW-0811">Translocation</keyword>
<comment type="caution">
    <text evidence="11">The sequence shown here is derived from an EMBL/GenBank/DDBJ whole genome shotgun (WGS) entry which is preliminary data.</text>
</comment>
<evidence type="ECO:0000256" key="2">
    <source>
        <dbReference type="ARBA" id="ARBA00022448"/>
    </source>
</evidence>
<dbReference type="HAMAP" id="MF_00236">
    <property type="entry name" value="TatA_E"/>
    <property type="match status" value="1"/>
</dbReference>
<protein>
    <recommendedName>
        <fullName evidence="9">Sec-independent protein translocase protein TatA</fullName>
    </recommendedName>
</protein>
<keyword evidence="3 9" id="KW-1003">Cell membrane</keyword>
<reference evidence="11 12" key="1">
    <citation type="submission" date="2016-03" db="EMBL/GenBank/DDBJ databases">
        <authorList>
            <person name="Ploux O."/>
        </authorList>
    </citation>
    <scope>NUCLEOTIDE SEQUENCE [LARGE SCALE GENOMIC DNA]</scope>
    <source>
        <strain evidence="11 12">R0</strain>
    </source>
</reference>
<dbReference type="GO" id="GO:0008320">
    <property type="term" value="F:protein transmembrane transporter activity"/>
    <property type="evidence" value="ECO:0007669"/>
    <property type="project" value="UniProtKB-UniRule"/>
</dbReference>
<comment type="subunit">
    <text evidence="9">Forms a complex with TatC.</text>
</comment>
<dbReference type="InterPro" id="IPR006312">
    <property type="entry name" value="TatA/E"/>
</dbReference>
<keyword evidence="2 9" id="KW-0813">Transport</keyword>
<proteinExistence type="inferred from homology"/>
<keyword evidence="6 9" id="KW-1133">Transmembrane helix</keyword>
<comment type="subcellular location">
    <subcellularLocation>
        <location evidence="1 9">Cell membrane</location>
        <topology evidence="1 9">Single-pass membrane protein</topology>
    </subcellularLocation>
</comment>
<dbReference type="AlphaFoldDB" id="A0A150WJJ4"/>
<dbReference type="PANTHER" id="PTHR42982">
    <property type="entry name" value="SEC-INDEPENDENT PROTEIN TRANSLOCASE PROTEIN TATA"/>
    <property type="match status" value="1"/>
</dbReference>
<dbReference type="OrthoDB" id="5298055at2"/>
<dbReference type="RefSeq" id="WP_061835585.1">
    <property type="nucleotide sequence ID" value="NZ_LUKE01000003.1"/>
</dbReference>
<dbReference type="InterPro" id="IPR003369">
    <property type="entry name" value="TatA/B/E"/>
</dbReference>
<comment type="similarity">
    <text evidence="9">Belongs to the TatA/E family.</text>
</comment>
<evidence type="ECO:0000256" key="8">
    <source>
        <dbReference type="ARBA" id="ARBA00023136"/>
    </source>
</evidence>
<evidence type="ECO:0000256" key="5">
    <source>
        <dbReference type="ARBA" id="ARBA00022927"/>
    </source>
</evidence>
<evidence type="ECO:0000256" key="4">
    <source>
        <dbReference type="ARBA" id="ARBA00022692"/>
    </source>
</evidence>